<comment type="caution">
    <text evidence="1">The sequence shown here is derived from an EMBL/GenBank/DDBJ whole genome shotgun (WGS) entry which is preliminary data.</text>
</comment>
<dbReference type="InterPro" id="IPR011047">
    <property type="entry name" value="Quinoprotein_ADH-like_sf"/>
</dbReference>
<organism evidence="1 2">
    <name type="scientific">Daphnia magna</name>
    <dbReference type="NCBI Taxonomy" id="35525"/>
    <lineage>
        <taxon>Eukaryota</taxon>
        <taxon>Metazoa</taxon>
        <taxon>Ecdysozoa</taxon>
        <taxon>Arthropoda</taxon>
        <taxon>Crustacea</taxon>
        <taxon>Branchiopoda</taxon>
        <taxon>Diplostraca</taxon>
        <taxon>Cladocera</taxon>
        <taxon>Anomopoda</taxon>
        <taxon>Daphniidae</taxon>
        <taxon>Daphnia</taxon>
    </lineage>
</organism>
<protein>
    <submittedName>
        <fullName evidence="1">Uncharacterized protein</fullName>
    </submittedName>
</protein>
<dbReference type="SUPFAM" id="SSF50998">
    <property type="entry name" value="Quinoprotein alcohol dehydrogenase-like"/>
    <property type="match status" value="1"/>
</dbReference>
<keyword evidence="2" id="KW-1185">Reference proteome</keyword>
<gene>
    <name evidence="1" type="ORF">OUZ56_005778</name>
</gene>
<name>A0ABQ9YTR6_9CRUS</name>
<dbReference type="EMBL" id="JAOYFB010000001">
    <property type="protein sequence ID" value="KAK4004035.1"/>
    <property type="molecule type" value="Genomic_DNA"/>
</dbReference>
<proteinExistence type="predicted"/>
<evidence type="ECO:0000313" key="1">
    <source>
        <dbReference type="EMBL" id="KAK4004035.1"/>
    </source>
</evidence>
<accession>A0ABQ9YTR6</accession>
<dbReference type="InterPro" id="IPR015943">
    <property type="entry name" value="WD40/YVTN_repeat-like_dom_sf"/>
</dbReference>
<sequence length="174" mass="20468">MYKAPARHTQQKSSTPELNINLSGTVFPLVERRLRLQRLKRLLTVVLILIWSTDSEKCIYKTRVFKYSNFAWRPNKKVTDESEVDRRKLFLIQVEQQMETSLFGIRYQKNEKLRTQTRQHSKPLVLVVFSLPDGRFIASADTNNKIVVWSTELTILKVKVQEEEKKVWNGTANM</sequence>
<dbReference type="Proteomes" id="UP001234178">
    <property type="component" value="Unassembled WGS sequence"/>
</dbReference>
<evidence type="ECO:0000313" key="2">
    <source>
        <dbReference type="Proteomes" id="UP001234178"/>
    </source>
</evidence>
<dbReference type="Gene3D" id="2.130.10.10">
    <property type="entry name" value="YVTN repeat-like/Quinoprotein amine dehydrogenase"/>
    <property type="match status" value="1"/>
</dbReference>
<reference evidence="1 2" key="1">
    <citation type="journal article" date="2023" name="Nucleic Acids Res.">
        <title>The hologenome of Daphnia magna reveals possible DNA methylation and microbiome-mediated evolution of the host genome.</title>
        <authorList>
            <person name="Chaturvedi A."/>
            <person name="Li X."/>
            <person name="Dhandapani V."/>
            <person name="Marshall H."/>
            <person name="Kissane S."/>
            <person name="Cuenca-Cambronero M."/>
            <person name="Asole G."/>
            <person name="Calvet F."/>
            <person name="Ruiz-Romero M."/>
            <person name="Marangio P."/>
            <person name="Guigo R."/>
            <person name="Rago D."/>
            <person name="Mirbahai L."/>
            <person name="Eastwood N."/>
            <person name="Colbourne J.K."/>
            <person name="Zhou J."/>
            <person name="Mallon E."/>
            <person name="Orsini L."/>
        </authorList>
    </citation>
    <scope>NUCLEOTIDE SEQUENCE [LARGE SCALE GENOMIC DNA]</scope>
    <source>
        <strain evidence="1">LRV0_1</strain>
    </source>
</reference>